<dbReference type="SMART" id="SM00271">
    <property type="entry name" value="DnaJ"/>
    <property type="match status" value="1"/>
</dbReference>
<evidence type="ECO:0000256" key="11">
    <source>
        <dbReference type="ARBA" id="ARBA00044808"/>
    </source>
</evidence>
<comment type="catalytic activity">
    <reaction evidence="12">
        <text>S-nitroso-CoA + NADPH + H(+) = sulfinamide-CoA + NADP(+)</text>
        <dbReference type="Rhea" id="RHEA:78375"/>
        <dbReference type="ChEBI" id="CHEBI:15378"/>
        <dbReference type="ChEBI" id="CHEBI:57783"/>
        <dbReference type="ChEBI" id="CHEBI:58349"/>
        <dbReference type="ChEBI" id="CHEBI:145546"/>
        <dbReference type="ChEBI" id="CHEBI:145548"/>
    </reaction>
    <physiologicalReaction direction="left-to-right" evidence="12">
        <dbReference type="Rhea" id="RHEA:78376"/>
    </physiologicalReaction>
</comment>
<dbReference type="GO" id="GO:0051082">
    <property type="term" value="F:unfolded protein binding"/>
    <property type="evidence" value="ECO:0007669"/>
    <property type="project" value="InterPro"/>
</dbReference>
<protein>
    <recommendedName>
        <fullName evidence="10">alcohol dehydrogenase (NADP(+))</fullName>
        <ecNumber evidence="10">1.1.1.2</ecNumber>
    </recommendedName>
    <alternativeName>
        <fullName evidence="11">S-nitroso-CoA reductase</fullName>
    </alternativeName>
</protein>
<dbReference type="InterPro" id="IPR051339">
    <property type="entry name" value="DnaJ_subfamily_B"/>
</dbReference>
<dbReference type="SUPFAM" id="SSF51430">
    <property type="entry name" value="NAD(P)-linked oxidoreductase"/>
    <property type="match status" value="1"/>
</dbReference>
<evidence type="ECO:0000313" key="18">
    <source>
        <dbReference type="EMBL" id="CAB1426369.1"/>
    </source>
</evidence>
<dbReference type="CDD" id="cd10747">
    <property type="entry name" value="DnaJ_C"/>
    <property type="match status" value="1"/>
</dbReference>
<dbReference type="CDD" id="cd06257">
    <property type="entry name" value="DnaJ"/>
    <property type="match status" value="1"/>
</dbReference>
<dbReference type="InterPro" id="IPR020471">
    <property type="entry name" value="AKR"/>
</dbReference>
<dbReference type="InterPro" id="IPR036869">
    <property type="entry name" value="J_dom_sf"/>
</dbReference>
<gene>
    <name evidence="18" type="ORF">PLEPLA_LOCUS14305</name>
</gene>
<feature type="domain" description="J" evidence="17">
    <location>
        <begin position="4"/>
        <end position="68"/>
    </location>
</feature>
<dbReference type="InterPro" id="IPR018253">
    <property type="entry name" value="DnaJ_domain_CS"/>
</dbReference>
<dbReference type="Proteomes" id="UP001153269">
    <property type="component" value="Unassembled WGS sequence"/>
</dbReference>
<dbReference type="CDD" id="cd19106">
    <property type="entry name" value="AKR_AKR1A1-4"/>
    <property type="match status" value="1"/>
</dbReference>
<dbReference type="FunFam" id="2.60.260.20:FF:000006">
    <property type="entry name" value="DnaJ subfamily B member 13"/>
    <property type="match status" value="1"/>
</dbReference>
<accession>A0A9N7U758</accession>
<keyword evidence="6" id="KW-0521">NADP</keyword>
<dbReference type="PROSITE" id="PS50076">
    <property type="entry name" value="DNAJ_2"/>
    <property type="match status" value="1"/>
</dbReference>
<dbReference type="InterPro" id="IPR023210">
    <property type="entry name" value="NADP_OxRdtase_dom"/>
</dbReference>
<dbReference type="GO" id="GO:0051087">
    <property type="term" value="F:protein-folding chaperone binding"/>
    <property type="evidence" value="ECO:0007669"/>
    <property type="project" value="TreeGrafter"/>
</dbReference>
<dbReference type="EMBL" id="CADEAL010000883">
    <property type="protein sequence ID" value="CAB1426369.1"/>
    <property type="molecule type" value="Genomic_DNA"/>
</dbReference>
<feature type="region of interest" description="Disordered" evidence="16">
    <location>
        <begin position="71"/>
        <end position="90"/>
    </location>
</feature>
<dbReference type="Gene3D" id="2.60.260.20">
    <property type="entry name" value="Urease metallochaperone UreE, N-terminal domain"/>
    <property type="match status" value="2"/>
</dbReference>
<dbReference type="InterPro" id="IPR044481">
    <property type="entry name" value="AKR1A"/>
</dbReference>
<dbReference type="Gene3D" id="3.20.20.100">
    <property type="entry name" value="NADP-dependent oxidoreductase domain"/>
    <property type="match status" value="1"/>
</dbReference>
<feature type="region of interest" description="Disordered" evidence="16">
    <location>
        <begin position="157"/>
        <end position="190"/>
    </location>
</feature>
<evidence type="ECO:0000256" key="9">
    <source>
        <dbReference type="ARBA" id="ARBA00023186"/>
    </source>
</evidence>
<dbReference type="SUPFAM" id="SSF49493">
    <property type="entry name" value="HSP40/DnaJ peptide-binding domain"/>
    <property type="match status" value="2"/>
</dbReference>
<dbReference type="InterPro" id="IPR036812">
    <property type="entry name" value="NAD(P)_OxRdtase_dom_sf"/>
</dbReference>
<evidence type="ECO:0000256" key="14">
    <source>
        <dbReference type="ARBA" id="ARBA00048262"/>
    </source>
</evidence>
<evidence type="ECO:0000256" key="7">
    <source>
        <dbReference type="ARBA" id="ARBA00023002"/>
    </source>
</evidence>
<dbReference type="AlphaFoldDB" id="A0A9N7U758"/>
<evidence type="ECO:0000256" key="8">
    <source>
        <dbReference type="ARBA" id="ARBA00023136"/>
    </source>
</evidence>
<comment type="similarity">
    <text evidence="3">Belongs to the aldo/keto reductase family.</text>
</comment>
<evidence type="ECO:0000256" key="10">
    <source>
        <dbReference type="ARBA" id="ARBA00024074"/>
    </source>
</evidence>
<keyword evidence="19" id="KW-1185">Reference proteome</keyword>
<keyword evidence="9" id="KW-0143">Chaperone</keyword>
<dbReference type="GO" id="GO:0042593">
    <property type="term" value="P:glucose homeostasis"/>
    <property type="evidence" value="ECO:0007669"/>
    <property type="project" value="UniProtKB-ARBA"/>
</dbReference>
<proteinExistence type="inferred from homology"/>
<dbReference type="GO" id="GO:0016324">
    <property type="term" value="C:apical plasma membrane"/>
    <property type="evidence" value="ECO:0007669"/>
    <property type="project" value="UniProtKB-SubCell"/>
</dbReference>
<dbReference type="PROSITE" id="PS00063">
    <property type="entry name" value="ALDOKETO_REDUCTASE_3"/>
    <property type="match status" value="1"/>
</dbReference>
<evidence type="ECO:0000256" key="12">
    <source>
        <dbReference type="ARBA" id="ARBA00047706"/>
    </source>
</evidence>
<dbReference type="GO" id="GO:0005829">
    <property type="term" value="C:cytosol"/>
    <property type="evidence" value="ECO:0007669"/>
    <property type="project" value="UniProtKB-SubCell"/>
</dbReference>
<dbReference type="FunFam" id="1.10.287.110:FF:000005">
    <property type="entry name" value="DnaJ (Hsp40) homolog, subfamily B, member 4"/>
    <property type="match status" value="1"/>
</dbReference>
<keyword evidence="5" id="KW-0963">Cytoplasm</keyword>
<comment type="catalytic activity">
    <reaction evidence="13">
        <text>S-nitrosoglutathione + NADPH + H(+) = S-(hydroxysulfenamide)glutathione + NADP(+)</text>
        <dbReference type="Rhea" id="RHEA:63500"/>
        <dbReference type="ChEBI" id="CHEBI:15378"/>
        <dbReference type="ChEBI" id="CHEBI:57783"/>
        <dbReference type="ChEBI" id="CHEBI:58349"/>
        <dbReference type="ChEBI" id="CHEBI:145544"/>
        <dbReference type="ChEBI" id="CHEBI:229723"/>
    </reaction>
</comment>
<dbReference type="Pfam" id="PF00226">
    <property type="entry name" value="DnaJ"/>
    <property type="match status" value="1"/>
</dbReference>
<comment type="caution">
    <text evidence="18">The sequence shown here is derived from an EMBL/GenBank/DDBJ whole genome shotgun (WGS) entry which is preliminary data.</text>
</comment>
<organism evidence="18 19">
    <name type="scientific">Pleuronectes platessa</name>
    <name type="common">European plaice</name>
    <dbReference type="NCBI Taxonomy" id="8262"/>
    <lineage>
        <taxon>Eukaryota</taxon>
        <taxon>Metazoa</taxon>
        <taxon>Chordata</taxon>
        <taxon>Craniata</taxon>
        <taxon>Vertebrata</taxon>
        <taxon>Euteleostomi</taxon>
        <taxon>Actinopterygii</taxon>
        <taxon>Neopterygii</taxon>
        <taxon>Teleostei</taxon>
        <taxon>Neoteleostei</taxon>
        <taxon>Acanthomorphata</taxon>
        <taxon>Carangaria</taxon>
        <taxon>Pleuronectiformes</taxon>
        <taxon>Pleuronectoidei</taxon>
        <taxon>Pleuronectidae</taxon>
        <taxon>Pleuronectes</taxon>
    </lineage>
</organism>
<dbReference type="FunFam" id="3.20.20.100:FF:000006">
    <property type="entry name" value="Aldo-keto reductase family 1 member A1"/>
    <property type="match status" value="1"/>
</dbReference>
<dbReference type="SUPFAM" id="SSF46565">
    <property type="entry name" value="Chaperone J-domain"/>
    <property type="match status" value="1"/>
</dbReference>
<dbReference type="PANTHER" id="PTHR24078">
    <property type="entry name" value="DNAJ HOMOLOG SUBFAMILY C MEMBER"/>
    <property type="match status" value="1"/>
</dbReference>
<evidence type="ECO:0000259" key="17">
    <source>
        <dbReference type="PROSITE" id="PS50076"/>
    </source>
</evidence>
<comment type="function">
    <text evidence="15">Catalyzes the NADPH-dependent reduction of a wide variety of carbonyl-containing compounds to their corresponding alcohols. Displays enzymatic activity towards endogenous metabolites such as aromatic and aliphatic aldehydes, ketones, monosaccharides and bile acids. Acts as an aldehyde-detoxification enzyme. Also acts as an inhibitor of protein S-nitrosylation by mediating degradation of S-nitroso-coenzyme A (S-nitroso-CoA), a cofactor required to S-nitrosylate proteins. Also acts as a S-nitroso-glutathione reductase by catalyzing the NADPH-dependent reduction of S-nitrosoglutathione. Displays no reductase activity towards retinoids.</text>
</comment>
<dbReference type="Pfam" id="PF01556">
    <property type="entry name" value="DnaJ_C"/>
    <property type="match status" value="1"/>
</dbReference>
<dbReference type="PRINTS" id="PR00625">
    <property type="entry name" value="JDOMAIN"/>
</dbReference>
<comment type="subcellular location">
    <subcellularLocation>
        <location evidence="1">Apical cell membrane</location>
    </subcellularLocation>
    <subcellularLocation>
        <location evidence="2">Cytoplasm</location>
        <location evidence="2">Cytosol</location>
    </subcellularLocation>
</comment>
<dbReference type="InterPro" id="IPR018170">
    <property type="entry name" value="Aldo/ket_reductase_CS"/>
</dbReference>
<sequence>MGKDYYKTLGIPKGSNEEEIKKAYRRMALRFHPDKNKDANAEEKFKEIAEAYEVLSDPKKRVVYDQLGEEGLKTGGSSSSGVPGNSTHHYTFHGDPHATFASFFGGSNPFDMFFGSNRSHSRSNGFSHHNHNDHSNDLEQDMDMDEDDPFTHFGRQFGFPGGMNNGFPGEGRRRRGAPSEPLGTSRKHQDPPMVHELKVSLEEIFHGCTKRMKITRRRLNPDGRSMRTEDKILNIIIKKGWKEGTKITFPKEGDETPENIPADIAFVLRDKGHVHFKRDGSNIIYNCKISLKEALCGCTVSIPTLENRIISLPCHDIIKPGTVKRLRGEGLPLPKNPLHRGDLIVEFSYDHWSLRQNDPSWNMSRFVTLSTGQKMPTVGLGTWKSAPGQVKQSVLAALDCGYRHIDCAAAYSNELEVGEALALRVGPGKALLREELFVTSKLWNTKHNPQDVEEACRTSLSHLGLSYLDLYLVHWPMAFQPGKELMPRRDDGSICYSDTHYRDTWAAMESLVDKGWVRAIGLSNFNARQTDDIISVARHKPVMNQVECHPYLSQADLLSHCRSVSVCVTAYSPLGSGDRPWASPDQPSLLEDPRLAAIAQRYQKTPAQVILRWHVQRGVVCIPKSVTPSRIQQNLQVFDFSLTDDDMKLIESFNRNERFIVPTVERDGKSVWRDAEHPHFPFHDSY</sequence>
<evidence type="ECO:0000256" key="13">
    <source>
        <dbReference type="ARBA" id="ARBA00048207"/>
    </source>
</evidence>
<keyword evidence="7" id="KW-0560">Oxidoreductase</keyword>
<dbReference type="Pfam" id="PF00248">
    <property type="entry name" value="Aldo_ket_red"/>
    <property type="match status" value="1"/>
</dbReference>
<dbReference type="GO" id="GO:0008106">
    <property type="term" value="F:alcohol dehydrogenase (NADP+) activity"/>
    <property type="evidence" value="ECO:0007669"/>
    <property type="project" value="UniProtKB-EC"/>
</dbReference>
<dbReference type="EC" id="1.1.1.2" evidence="10"/>
<keyword evidence="8" id="KW-0472">Membrane</keyword>
<evidence type="ECO:0000256" key="4">
    <source>
        <dbReference type="ARBA" id="ARBA00022475"/>
    </source>
</evidence>
<dbReference type="PROSITE" id="PS00798">
    <property type="entry name" value="ALDOKETO_REDUCTASE_1"/>
    <property type="match status" value="1"/>
</dbReference>
<dbReference type="PROSITE" id="PS00636">
    <property type="entry name" value="DNAJ_1"/>
    <property type="match status" value="1"/>
</dbReference>
<dbReference type="InterPro" id="IPR001623">
    <property type="entry name" value="DnaJ_domain"/>
</dbReference>
<reference evidence="18" key="1">
    <citation type="submission" date="2020-03" db="EMBL/GenBank/DDBJ databases">
        <authorList>
            <person name="Weist P."/>
        </authorList>
    </citation>
    <scope>NUCLEOTIDE SEQUENCE</scope>
</reference>
<dbReference type="GO" id="GO:0046185">
    <property type="term" value="P:aldehyde catabolic process"/>
    <property type="evidence" value="ECO:0007669"/>
    <property type="project" value="InterPro"/>
</dbReference>
<evidence type="ECO:0000256" key="5">
    <source>
        <dbReference type="ARBA" id="ARBA00022490"/>
    </source>
</evidence>
<evidence type="ECO:0000256" key="1">
    <source>
        <dbReference type="ARBA" id="ARBA00004221"/>
    </source>
</evidence>
<evidence type="ECO:0000256" key="15">
    <source>
        <dbReference type="ARBA" id="ARBA00055218"/>
    </source>
</evidence>
<dbReference type="InterPro" id="IPR002939">
    <property type="entry name" value="DnaJ_C"/>
</dbReference>
<keyword evidence="4" id="KW-1003">Cell membrane</keyword>
<dbReference type="PANTHER" id="PTHR24078:SF567">
    <property type="entry name" value="DNAJ HEAT SHOCK PROTEIN FAMILY (HSP40) MEMBER B5"/>
    <property type="match status" value="1"/>
</dbReference>
<dbReference type="PROSITE" id="PS00062">
    <property type="entry name" value="ALDOKETO_REDUCTASE_2"/>
    <property type="match status" value="1"/>
</dbReference>
<dbReference type="FunFam" id="2.60.260.20:FF:000002">
    <property type="entry name" value="Dnaj homolog subfamily b member"/>
    <property type="match status" value="1"/>
</dbReference>
<evidence type="ECO:0000256" key="3">
    <source>
        <dbReference type="ARBA" id="ARBA00007905"/>
    </source>
</evidence>
<evidence type="ECO:0000256" key="2">
    <source>
        <dbReference type="ARBA" id="ARBA00004514"/>
    </source>
</evidence>
<evidence type="ECO:0000256" key="16">
    <source>
        <dbReference type="SAM" id="MobiDB-lite"/>
    </source>
</evidence>
<dbReference type="PRINTS" id="PR00069">
    <property type="entry name" value="ALDKETRDTASE"/>
</dbReference>
<name>A0A9N7U758_PLEPL</name>
<dbReference type="GO" id="GO:0006457">
    <property type="term" value="P:protein folding"/>
    <property type="evidence" value="ECO:0007669"/>
    <property type="project" value="InterPro"/>
</dbReference>
<dbReference type="Gene3D" id="1.10.287.110">
    <property type="entry name" value="DnaJ domain"/>
    <property type="match status" value="1"/>
</dbReference>
<evidence type="ECO:0000256" key="6">
    <source>
        <dbReference type="ARBA" id="ARBA00022857"/>
    </source>
</evidence>
<dbReference type="InterPro" id="IPR008971">
    <property type="entry name" value="HSP40/DnaJ_pept-bd"/>
</dbReference>
<evidence type="ECO:0000313" key="19">
    <source>
        <dbReference type="Proteomes" id="UP001153269"/>
    </source>
</evidence>
<comment type="catalytic activity">
    <reaction evidence="14">
        <text>a primary alcohol + NADP(+) = an aldehyde + NADPH + H(+)</text>
        <dbReference type="Rhea" id="RHEA:15937"/>
        <dbReference type="ChEBI" id="CHEBI:15378"/>
        <dbReference type="ChEBI" id="CHEBI:15734"/>
        <dbReference type="ChEBI" id="CHEBI:17478"/>
        <dbReference type="ChEBI" id="CHEBI:57783"/>
        <dbReference type="ChEBI" id="CHEBI:58349"/>
        <dbReference type="EC" id="1.1.1.2"/>
    </reaction>
</comment>